<proteinExistence type="predicted"/>
<dbReference type="CDD" id="cd00075">
    <property type="entry name" value="HATPase"/>
    <property type="match status" value="1"/>
</dbReference>
<feature type="domain" description="Histidine kinase" evidence="8">
    <location>
        <begin position="258"/>
        <end position="424"/>
    </location>
</feature>
<dbReference type="Proteomes" id="UP000465601">
    <property type="component" value="Unassembled WGS sequence"/>
</dbReference>
<dbReference type="EMBL" id="WBZB01000037">
    <property type="protein sequence ID" value="KAB3529054.1"/>
    <property type="molecule type" value="Genomic_DNA"/>
</dbReference>
<dbReference type="InterPro" id="IPR036890">
    <property type="entry name" value="HATPase_C_sf"/>
</dbReference>
<evidence type="ECO:0000256" key="3">
    <source>
        <dbReference type="ARBA" id="ARBA00022741"/>
    </source>
</evidence>
<keyword evidence="7" id="KW-1133">Transmembrane helix</keyword>
<protein>
    <submittedName>
        <fullName evidence="9">ATP-binding protein</fullName>
    </submittedName>
</protein>
<dbReference type="GO" id="GO:0000160">
    <property type="term" value="P:phosphorelay signal transduction system"/>
    <property type="evidence" value="ECO:0007669"/>
    <property type="project" value="UniProtKB-KW"/>
</dbReference>
<dbReference type="Pfam" id="PF02518">
    <property type="entry name" value="HATPase_c"/>
    <property type="match status" value="1"/>
</dbReference>
<dbReference type="GO" id="GO:0016301">
    <property type="term" value="F:kinase activity"/>
    <property type="evidence" value="ECO:0007669"/>
    <property type="project" value="UniProtKB-KW"/>
</dbReference>
<keyword evidence="3" id="KW-0547">Nucleotide-binding</keyword>
<feature type="transmembrane region" description="Helical" evidence="7">
    <location>
        <begin position="87"/>
        <end position="105"/>
    </location>
</feature>
<accession>A0A833HN21</accession>
<dbReference type="PROSITE" id="PS50109">
    <property type="entry name" value="HIS_KIN"/>
    <property type="match status" value="1"/>
</dbReference>
<dbReference type="Gene3D" id="3.30.565.10">
    <property type="entry name" value="Histidine kinase-like ATPase, C-terminal domain"/>
    <property type="match status" value="1"/>
</dbReference>
<evidence type="ECO:0000256" key="6">
    <source>
        <dbReference type="ARBA" id="ARBA00023012"/>
    </source>
</evidence>
<keyword evidence="7" id="KW-0812">Transmembrane</keyword>
<reference evidence="9 10" key="1">
    <citation type="submission" date="2019-10" db="EMBL/GenBank/DDBJ databases">
        <title>Alkaliphilus serpentinus sp. nov. and Alkaliphilus pronyensis sp. nov., two novel anaerobic alkaliphilic species isolated from the serpentinized-hosted hydrothermal field of the Prony Bay (New Caledonia).</title>
        <authorList>
            <person name="Postec A."/>
        </authorList>
    </citation>
    <scope>NUCLEOTIDE SEQUENCE [LARGE SCALE GENOMIC DNA]</scope>
    <source>
        <strain evidence="9 10">LacT</strain>
    </source>
</reference>
<comment type="caution">
    <text evidence="9">The sequence shown here is derived from an EMBL/GenBank/DDBJ whole genome shotgun (WGS) entry which is preliminary data.</text>
</comment>
<evidence type="ECO:0000313" key="10">
    <source>
        <dbReference type="Proteomes" id="UP000465601"/>
    </source>
</evidence>
<evidence type="ECO:0000256" key="5">
    <source>
        <dbReference type="ARBA" id="ARBA00022840"/>
    </source>
</evidence>
<evidence type="ECO:0000256" key="2">
    <source>
        <dbReference type="ARBA" id="ARBA00022679"/>
    </source>
</evidence>
<keyword evidence="4" id="KW-0418">Kinase</keyword>
<keyword evidence="5 9" id="KW-0067">ATP-binding</keyword>
<dbReference type="PANTHER" id="PTHR43065">
    <property type="entry name" value="SENSOR HISTIDINE KINASE"/>
    <property type="match status" value="1"/>
</dbReference>
<evidence type="ECO:0000259" key="8">
    <source>
        <dbReference type="PROSITE" id="PS50109"/>
    </source>
</evidence>
<dbReference type="AlphaFoldDB" id="A0A833HN21"/>
<organism evidence="9 10">
    <name type="scientific">Alkaliphilus serpentinus</name>
    <dbReference type="NCBI Taxonomy" id="1482731"/>
    <lineage>
        <taxon>Bacteria</taxon>
        <taxon>Bacillati</taxon>
        <taxon>Bacillota</taxon>
        <taxon>Clostridia</taxon>
        <taxon>Peptostreptococcales</taxon>
        <taxon>Natronincolaceae</taxon>
        <taxon>Alkaliphilus</taxon>
    </lineage>
</organism>
<dbReference type="InterPro" id="IPR003594">
    <property type="entry name" value="HATPase_dom"/>
</dbReference>
<keyword evidence="6" id="KW-0902">Two-component regulatory system</keyword>
<feature type="transmembrane region" description="Helical" evidence="7">
    <location>
        <begin position="148"/>
        <end position="171"/>
    </location>
</feature>
<keyword evidence="10" id="KW-1185">Reference proteome</keyword>
<keyword evidence="1" id="KW-0597">Phosphoprotein</keyword>
<keyword evidence="7" id="KW-0472">Membrane</keyword>
<evidence type="ECO:0000256" key="4">
    <source>
        <dbReference type="ARBA" id="ARBA00022777"/>
    </source>
</evidence>
<evidence type="ECO:0000313" key="9">
    <source>
        <dbReference type="EMBL" id="KAB3529054.1"/>
    </source>
</evidence>
<dbReference type="PANTHER" id="PTHR43065:SF10">
    <property type="entry name" value="PEROXIDE STRESS-ACTIVATED HISTIDINE KINASE MAK3"/>
    <property type="match status" value="1"/>
</dbReference>
<feature type="transmembrane region" description="Helical" evidence="7">
    <location>
        <begin position="54"/>
        <end position="75"/>
    </location>
</feature>
<dbReference type="SUPFAM" id="SSF55874">
    <property type="entry name" value="ATPase domain of HSP90 chaperone/DNA topoisomerase II/histidine kinase"/>
    <property type="match status" value="1"/>
</dbReference>
<gene>
    <name evidence="9" type="ORF">F8153_10390</name>
</gene>
<dbReference type="GO" id="GO:0005524">
    <property type="term" value="F:ATP binding"/>
    <property type="evidence" value="ECO:0007669"/>
    <property type="project" value="UniProtKB-KW"/>
</dbReference>
<evidence type="ECO:0000256" key="7">
    <source>
        <dbReference type="SAM" id="Phobius"/>
    </source>
</evidence>
<feature type="transmembrane region" description="Helical" evidence="7">
    <location>
        <begin position="117"/>
        <end position="136"/>
    </location>
</feature>
<dbReference type="SMART" id="SM00387">
    <property type="entry name" value="HATPase_c"/>
    <property type="match status" value="1"/>
</dbReference>
<dbReference type="OrthoDB" id="1791938at2"/>
<evidence type="ECO:0000256" key="1">
    <source>
        <dbReference type="ARBA" id="ARBA00022553"/>
    </source>
</evidence>
<dbReference type="InterPro" id="IPR005467">
    <property type="entry name" value="His_kinase_dom"/>
</dbReference>
<name>A0A833HN21_9FIRM</name>
<sequence length="425" mass="49722">MKEMNSTIKKIILICFVTTFMGQIYLNPFNSEFRFSLSVVAFSLFLYFYKDLNIITVSFITGIFVFAFRMLMQFLQAPELQILELVHIHYPAIGYYIFFGIFLRISNFRGLHDKKYMFIVMVTLSDGFANIIELLIRMDNIEKFTGFSVIFFVAFLRSFITILVIEVINYYEMLLMKEQHEERYKQLILLTSNLKSEMFFIKKSMDDIENAMEKSYQLYYNLKDCNKDQDDQLSFAALSLSKDIHEIKKDYLRLTAGLEKILPEIETHDNMQIKDIFNILKSSYEKNPTVIDKNIQMDFNYTEDFMIKHAYQMISIINNLLINSIEAIDDHGRILVNCRKIHEDFQLKVIDNGIGIKSEDMNIIFEPGFTTKFDEDTGKMNSGIGLTHVAHLVHNYFKGSIHVDTVQAMDEGTTVFIIKIPLMNI</sequence>
<feature type="transmembrane region" description="Helical" evidence="7">
    <location>
        <begin position="7"/>
        <end position="26"/>
    </location>
</feature>
<keyword evidence="2" id="KW-0808">Transferase</keyword>